<comment type="caution">
    <text evidence="6">The sequence shown here is derived from an EMBL/GenBank/DDBJ whole genome shotgun (WGS) entry which is preliminary data.</text>
</comment>
<name>A0A8X8Y548_SALSN</name>
<comment type="similarity">
    <text evidence="1 4">Belongs to the thiolase-like superfamily. Beta-ketoacyl-ACP synthases family.</text>
</comment>
<keyword evidence="7" id="KW-1185">Reference proteome</keyword>
<evidence type="ECO:0000256" key="1">
    <source>
        <dbReference type="ARBA" id="ARBA00008467"/>
    </source>
</evidence>
<dbReference type="EC" id="2.3.1.41" evidence="2"/>
<dbReference type="InterPro" id="IPR014030">
    <property type="entry name" value="Ketoacyl_synth_N"/>
</dbReference>
<reference evidence="6" key="1">
    <citation type="submission" date="2018-01" db="EMBL/GenBank/DDBJ databases">
        <authorList>
            <person name="Mao J.F."/>
        </authorList>
    </citation>
    <scope>NUCLEOTIDE SEQUENCE</scope>
    <source>
        <strain evidence="6">Huo1</strain>
        <tissue evidence="6">Leaf</tissue>
    </source>
</reference>
<reference evidence="6" key="2">
    <citation type="submission" date="2020-08" db="EMBL/GenBank/DDBJ databases">
        <title>Plant Genome Project.</title>
        <authorList>
            <person name="Zhang R.-G."/>
        </authorList>
    </citation>
    <scope>NUCLEOTIDE SEQUENCE</scope>
    <source>
        <strain evidence="6">Huo1</strain>
        <tissue evidence="6">Leaf</tissue>
    </source>
</reference>
<dbReference type="Pfam" id="PF02801">
    <property type="entry name" value="Ketoacyl-synt_C"/>
    <property type="match status" value="1"/>
</dbReference>
<dbReference type="InterPro" id="IPR020841">
    <property type="entry name" value="PKS_Beta-ketoAc_synthase_dom"/>
</dbReference>
<proteinExistence type="inferred from homology"/>
<dbReference type="PANTHER" id="PTHR11712">
    <property type="entry name" value="POLYKETIDE SYNTHASE-RELATED"/>
    <property type="match status" value="1"/>
</dbReference>
<feature type="domain" description="Ketosynthase family 3 (KS3)" evidence="5">
    <location>
        <begin position="1"/>
        <end position="322"/>
    </location>
</feature>
<dbReference type="InterPro" id="IPR016039">
    <property type="entry name" value="Thiolase-like"/>
</dbReference>
<dbReference type="PANTHER" id="PTHR11712:SF336">
    <property type="entry name" value="3-OXOACYL-[ACYL-CARRIER-PROTEIN] SYNTHASE, MITOCHONDRIAL"/>
    <property type="match status" value="1"/>
</dbReference>
<evidence type="ECO:0000256" key="3">
    <source>
        <dbReference type="ARBA" id="ARBA00022679"/>
    </source>
</evidence>
<evidence type="ECO:0000313" key="6">
    <source>
        <dbReference type="EMBL" id="KAG6423603.1"/>
    </source>
</evidence>
<evidence type="ECO:0000256" key="4">
    <source>
        <dbReference type="RuleBase" id="RU003694"/>
    </source>
</evidence>
<dbReference type="SMART" id="SM00825">
    <property type="entry name" value="PKS_KS"/>
    <property type="match status" value="1"/>
</dbReference>
<sequence length="325" mass="34878">MMMFLLLRSNAECFRIHDVQIDKIRGGVLVGTGMGGLQVFSDGVQALIEKGHRKITPFFIPYAITNMASALLAIDLGLMGPNYSISTACATSNYCFYAAANHIRRGEADLMIAERCRRETTTRKLLRGPGTERDGFVMGEGAGVLVMESLDHAMKRGAPIIAEYLGGAVNCDAYHMTDPRADGLGVSSCIQKALEDSGVSPEEVNYINAHATSTIVGDLAELNAIKKVFKNTSGIKINATKSMIGHCLGAAGGLEAIATVKAITTGWLHPTINQFNKEPSVDFDTVANEKQQHDINVGKILYTTISNSFGFGGHNSVVAFSVFKP</sequence>
<dbReference type="Gene3D" id="3.40.47.10">
    <property type="match status" value="1"/>
</dbReference>
<evidence type="ECO:0000256" key="2">
    <source>
        <dbReference type="ARBA" id="ARBA00013191"/>
    </source>
</evidence>
<protein>
    <recommendedName>
        <fullName evidence="2">beta-ketoacyl-[acyl-carrier-protein] synthase I</fullName>
        <ecNumber evidence="2">2.3.1.41</ecNumber>
    </recommendedName>
</protein>
<evidence type="ECO:0000313" key="7">
    <source>
        <dbReference type="Proteomes" id="UP000298416"/>
    </source>
</evidence>
<dbReference type="InterPro" id="IPR000794">
    <property type="entry name" value="Beta-ketoacyl_synthase"/>
</dbReference>
<organism evidence="6">
    <name type="scientific">Salvia splendens</name>
    <name type="common">Scarlet sage</name>
    <dbReference type="NCBI Taxonomy" id="180675"/>
    <lineage>
        <taxon>Eukaryota</taxon>
        <taxon>Viridiplantae</taxon>
        <taxon>Streptophyta</taxon>
        <taxon>Embryophyta</taxon>
        <taxon>Tracheophyta</taxon>
        <taxon>Spermatophyta</taxon>
        <taxon>Magnoliopsida</taxon>
        <taxon>eudicotyledons</taxon>
        <taxon>Gunneridae</taxon>
        <taxon>Pentapetalae</taxon>
        <taxon>asterids</taxon>
        <taxon>lamiids</taxon>
        <taxon>Lamiales</taxon>
        <taxon>Lamiaceae</taxon>
        <taxon>Nepetoideae</taxon>
        <taxon>Mentheae</taxon>
        <taxon>Salviinae</taxon>
        <taxon>Salvia</taxon>
        <taxon>Salvia subgen. Calosphace</taxon>
        <taxon>core Calosphace</taxon>
    </lineage>
</organism>
<keyword evidence="3 4" id="KW-0808">Transferase</keyword>
<dbReference type="PROSITE" id="PS00606">
    <property type="entry name" value="KS3_1"/>
    <property type="match status" value="1"/>
</dbReference>
<dbReference type="GO" id="GO:0005739">
    <property type="term" value="C:mitochondrion"/>
    <property type="evidence" value="ECO:0007669"/>
    <property type="project" value="TreeGrafter"/>
</dbReference>
<dbReference type="EMBL" id="PNBA02000005">
    <property type="protein sequence ID" value="KAG6423603.1"/>
    <property type="molecule type" value="Genomic_DNA"/>
</dbReference>
<dbReference type="CDD" id="cd00834">
    <property type="entry name" value="KAS_I_II"/>
    <property type="match status" value="1"/>
</dbReference>
<dbReference type="PROSITE" id="PS52004">
    <property type="entry name" value="KS3_2"/>
    <property type="match status" value="1"/>
</dbReference>
<dbReference type="GO" id="GO:0004315">
    <property type="term" value="F:3-oxoacyl-[acyl-carrier-protein] synthase activity"/>
    <property type="evidence" value="ECO:0007669"/>
    <property type="project" value="UniProtKB-EC"/>
</dbReference>
<dbReference type="InterPro" id="IPR018201">
    <property type="entry name" value="Ketoacyl_synth_AS"/>
</dbReference>
<dbReference type="GO" id="GO:0006633">
    <property type="term" value="P:fatty acid biosynthetic process"/>
    <property type="evidence" value="ECO:0007669"/>
    <property type="project" value="InterPro"/>
</dbReference>
<dbReference type="Proteomes" id="UP000298416">
    <property type="component" value="Unassembled WGS sequence"/>
</dbReference>
<dbReference type="InterPro" id="IPR014031">
    <property type="entry name" value="Ketoacyl_synth_C"/>
</dbReference>
<evidence type="ECO:0000259" key="5">
    <source>
        <dbReference type="PROSITE" id="PS52004"/>
    </source>
</evidence>
<dbReference type="SUPFAM" id="SSF53901">
    <property type="entry name" value="Thiolase-like"/>
    <property type="match status" value="2"/>
</dbReference>
<dbReference type="AlphaFoldDB" id="A0A8X8Y548"/>
<dbReference type="Pfam" id="PF00109">
    <property type="entry name" value="ketoacyl-synt"/>
    <property type="match status" value="1"/>
</dbReference>
<accession>A0A8X8Y548</accession>
<gene>
    <name evidence="6" type="ORF">SASPL_114004</name>
</gene>